<name>A0A9D1EF82_9FIRM</name>
<reference evidence="4" key="2">
    <citation type="journal article" date="2021" name="PeerJ">
        <title>Extensive microbial diversity within the chicken gut microbiome revealed by metagenomics and culture.</title>
        <authorList>
            <person name="Gilroy R."/>
            <person name="Ravi A."/>
            <person name="Getino M."/>
            <person name="Pursley I."/>
            <person name="Horton D.L."/>
            <person name="Alikhan N.F."/>
            <person name="Baker D."/>
            <person name="Gharbi K."/>
            <person name="Hall N."/>
            <person name="Watson M."/>
            <person name="Adriaenssens E.M."/>
            <person name="Foster-Nyarko E."/>
            <person name="Jarju S."/>
            <person name="Secka A."/>
            <person name="Antonio M."/>
            <person name="Oren A."/>
            <person name="Chaudhuri R.R."/>
            <person name="La Ragione R."/>
            <person name="Hildebrand F."/>
            <person name="Pallen M.J."/>
        </authorList>
    </citation>
    <scope>NUCLEOTIDE SEQUENCE</scope>
    <source>
        <strain evidence="4">ChiW13-3771</strain>
    </source>
</reference>
<gene>
    <name evidence="4" type="ORF">IAC96_08215</name>
</gene>
<dbReference type="Pfam" id="PF18989">
    <property type="entry name" value="DUF5722"/>
    <property type="match status" value="1"/>
</dbReference>
<dbReference type="InterPro" id="IPR007110">
    <property type="entry name" value="Ig-like_dom"/>
</dbReference>
<organism evidence="4 5">
    <name type="scientific">Candidatus Fimimorpha faecalis</name>
    <dbReference type="NCBI Taxonomy" id="2840824"/>
    <lineage>
        <taxon>Bacteria</taxon>
        <taxon>Bacillati</taxon>
        <taxon>Bacillota</taxon>
        <taxon>Clostridia</taxon>
        <taxon>Eubacteriales</taxon>
        <taxon>Candidatus Fimimorpha</taxon>
    </lineage>
</organism>
<feature type="domain" description="Ig-like" evidence="3">
    <location>
        <begin position="1094"/>
        <end position="1168"/>
    </location>
</feature>
<feature type="region of interest" description="Disordered" evidence="1">
    <location>
        <begin position="28"/>
        <end position="206"/>
    </location>
</feature>
<evidence type="ECO:0000313" key="5">
    <source>
        <dbReference type="Proteomes" id="UP000824201"/>
    </source>
</evidence>
<evidence type="ECO:0000256" key="2">
    <source>
        <dbReference type="SAM" id="SignalP"/>
    </source>
</evidence>
<dbReference type="PROSITE" id="PS50835">
    <property type="entry name" value="IG_LIKE"/>
    <property type="match status" value="1"/>
</dbReference>
<feature type="compositionally biased region" description="Basic and acidic residues" evidence="1">
    <location>
        <begin position="127"/>
        <end position="151"/>
    </location>
</feature>
<dbReference type="Gene3D" id="3.20.20.80">
    <property type="entry name" value="Glycosidases"/>
    <property type="match status" value="1"/>
</dbReference>
<dbReference type="SUPFAM" id="SSF51445">
    <property type="entry name" value="(Trans)glycosidases"/>
    <property type="match status" value="1"/>
</dbReference>
<comment type="caution">
    <text evidence="4">The sequence shown here is derived from an EMBL/GenBank/DDBJ whole genome shotgun (WGS) entry which is preliminary data.</text>
</comment>
<evidence type="ECO:0000259" key="3">
    <source>
        <dbReference type="PROSITE" id="PS50835"/>
    </source>
</evidence>
<feature type="chain" id="PRO_5039654527" evidence="2">
    <location>
        <begin position="27"/>
        <end position="1532"/>
    </location>
</feature>
<dbReference type="Pfam" id="PF08481">
    <property type="entry name" value="GBS_Bsp-like"/>
    <property type="match status" value="3"/>
</dbReference>
<proteinExistence type="predicted"/>
<dbReference type="Pfam" id="PF07538">
    <property type="entry name" value="ChW"/>
    <property type="match status" value="3"/>
</dbReference>
<keyword evidence="2" id="KW-0732">Signal</keyword>
<evidence type="ECO:0000313" key="4">
    <source>
        <dbReference type="EMBL" id="HIR88916.1"/>
    </source>
</evidence>
<dbReference type="EMBL" id="DVHN01000105">
    <property type="protein sequence ID" value="HIR88916.1"/>
    <property type="molecule type" value="Genomic_DNA"/>
</dbReference>
<protein>
    <submittedName>
        <fullName evidence="4">GBS Bsp-like repeat-containing protein</fullName>
    </submittedName>
</protein>
<dbReference type="Gene3D" id="2.60.40.3760">
    <property type="match status" value="4"/>
</dbReference>
<reference evidence="4" key="1">
    <citation type="submission" date="2020-10" db="EMBL/GenBank/DDBJ databases">
        <authorList>
            <person name="Gilroy R."/>
        </authorList>
    </citation>
    <scope>NUCLEOTIDE SEQUENCE</scope>
    <source>
        <strain evidence="4">ChiW13-3771</strain>
    </source>
</reference>
<evidence type="ECO:0000256" key="1">
    <source>
        <dbReference type="SAM" id="MobiDB-lite"/>
    </source>
</evidence>
<dbReference type="SMART" id="SM00728">
    <property type="entry name" value="ChW"/>
    <property type="match status" value="3"/>
</dbReference>
<feature type="signal peptide" evidence="2">
    <location>
        <begin position="1"/>
        <end position="26"/>
    </location>
</feature>
<feature type="compositionally biased region" description="Acidic residues" evidence="1">
    <location>
        <begin position="153"/>
        <end position="200"/>
    </location>
</feature>
<feature type="compositionally biased region" description="Polar residues" evidence="1">
    <location>
        <begin position="50"/>
        <end position="79"/>
    </location>
</feature>
<dbReference type="InterPro" id="IPR043780">
    <property type="entry name" value="DUF5722"/>
</dbReference>
<feature type="compositionally biased region" description="Low complexity" evidence="1">
    <location>
        <begin position="80"/>
        <end position="89"/>
    </location>
</feature>
<dbReference type="Proteomes" id="UP000824201">
    <property type="component" value="Unassembled WGS sequence"/>
</dbReference>
<dbReference type="InterPro" id="IPR006637">
    <property type="entry name" value="ChW"/>
</dbReference>
<dbReference type="InterPro" id="IPR013688">
    <property type="entry name" value="GBS_Bsp-like"/>
</dbReference>
<feature type="compositionally biased region" description="Low complexity" evidence="1">
    <location>
        <begin position="105"/>
        <end position="116"/>
    </location>
</feature>
<dbReference type="InterPro" id="IPR017853">
    <property type="entry name" value="GH"/>
</dbReference>
<feature type="compositionally biased region" description="Low complexity" evidence="1">
    <location>
        <begin position="28"/>
        <end position="44"/>
    </location>
</feature>
<sequence length="1532" mass="168585">MRYIKSILSVILSLLLLCNISLSSLAGSKNSLSSEESPIASSSAYVESEQMMSQSPNTSFFHVDSQNLEVSQTESETPISSQSKSEVSSEIPQTEVLSEAVSEPSSSKQSDNQTSSEATTESPELESTEKQSTEALETSKEPSSEDFKTSEEASTEDLEISEETSTEDLETSEEASTEDLETSEETSTEDLESSEAESTEEGSLSEFSLLDFERAANYASITSCQITNGNQITIEASFQEEVPSLDQTLYLFELDSYETSIEKKKPIASIDLPKQAANVSITTDLNYNQSSCRLYSKFVLAVFGTDDRYFPVSNFSYITNPEVLAANQNSFPSSTSKKGLLTNSGMFSDIDELNVQHALVNIELHRLLSDGDMPYTYNGSTYYINSNVLASYDSTLKYMADNNIVTSCVLLANYSPSVPELIHPNASGTSSYYAVNTATKEGIECVSTIIHFLAERYTRTDKAYGYIANWIVGNEVNNPSSWNNMGDVDFTTYMQNYSRAIRLVSTAVKSCYKSARIYVSLDHYWQGIEGGRLNTVSLLTQMQRFIQSEGNIAWEVAHHPYPLPLTDPDFTDDNVSNSQSTPIVTFKNLNVLTDFLQGSAMRNPDGSVKHVILSEQGFTSVDSYGRDVSEEQAAMFAYAYYIVDANPYIDSLILNRHVDHPVEVSQNINFGLWETDLSDSTGENPSTKKEIWEIFKYIDTNQSTDITKPILKQLGSSNWNDLISGYDESKYQSLRSIKTGVLTPVKTFTSASNLPNNWINNCYTKITEQLPTGANVTIEPTYSAAYKCIIQKFSSPLNFASNPVFGMDITVNDVPSDFAQVRVRIFSNEHVFDSEALVPAGTKTTLGVDLKNWPYRSYVDRIQVWVKQNNSTRWNHGSFRIENVVQAASASTASNSITVSNGQISNQAQNSYRVTCDVFASNEIDRILLSTWNDNNSNQKVTQDATLRGQTASCTVDVSSIADTDQSYTTQIIAYDKKGNASDPVYLSVQLNKPILSSIMVTDLNSEGYTVVCNATSTAGLAYALCPTWSNENGQDDIIWHEASVSGSLVRCRIPISSHNGKSGNYTTHIYVYDVNGNVSLVGTEVTVPPHGAPGISNVRTSNLTSSGYTVSCTINSYYGVQEVLFPTWSRENGQDDIIWYKGTINGTTATVTIPTSNHNKESGIYCTHIYAYDVKGNENHTGFQISVPAVSTKTLTLSDLSVSNLTTDGYTVSATVNEPELIQKASGITWTKANGNDDQTIDSVIVSGDRITYHVKTSDHNNESGSYYSTIQIETPSGTLSRQTTIKVPKPIVSQGISNLKFTNVTSNGYTVSVTIADPTNVSSVLFPTWTTANGQDDIIWGMGTINGSTATYQVNVRNHNNETGHYNTHVYLTDKNGKQYMVGGDITVPSQTNINAALSYTGHVQNIGWQSWVSDGEKAGTSGKSLRIEGLKIKVTSSLSGSIEYRTHVQNIGWQSWVRDGALAGTSGKSLRLEAMNIRLTGELEQYYHVEYRTHVQNIGWQSWVRDGAMAGTSGKSLRLEALQIRLVRK</sequence>
<accession>A0A9D1EF82</accession>